<feature type="region of interest" description="Disordered" evidence="1">
    <location>
        <begin position="319"/>
        <end position="351"/>
    </location>
</feature>
<reference evidence="3 4" key="1">
    <citation type="journal article" date="2012" name="BMC Genomics">
        <title>Complete genome sequence of Saccharothrix espanaensis DSM 44229T and comparison to the other completely sequenced Pseudonocardiaceae.</title>
        <authorList>
            <person name="Strobel T."/>
            <person name="Al-Dilaimi A."/>
            <person name="Blom J."/>
            <person name="Gessner A."/>
            <person name="Kalinowski J."/>
            <person name="Luzhetska M."/>
            <person name="Puhler A."/>
            <person name="Szczepanowski R."/>
            <person name="Bechthold A."/>
            <person name="Ruckert C."/>
        </authorList>
    </citation>
    <scope>NUCLEOTIDE SEQUENCE [LARGE SCALE GENOMIC DNA]</scope>
    <source>
        <strain evidence="4">ATCC 51144 / DSM 44229 / JCM 9112 / NBRC 15066 / NRRL 15764</strain>
    </source>
</reference>
<evidence type="ECO:0000259" key="2">
    <source>
        <dbReference type="Pfam" id="PF22422"/>
    </source>
</evidence>
<dbReference type="InterPro" id="IPR008928">
    <property type="entry name" value="6-hairpin_glycosidase_sf"/>
</dbReference>
<evidence type="ECO:0000256" key="1">
    <source>
        <dbReference type="SAM" id="MobiDB-lite"/>
    </source>
</evidence>
<gene>
    <name evidence="3" type="ordered locus">BN6_46960</name>
</gene>
<dbReference type="PANTHER" id="PTHR10412:SF10">
    <property type="entry name" value="GLYCOSYL HYDROLASE FAMILY 63 C-TERMINAL DOMAIN-CONTAINING PROTEIN"/>
    <property type="match status" value="1"/>
</dbReference>
<dbReference type="SUPFAM" id="SSF48208">
    <property type="entry name" value="Six-hairpin glycosidases"/>
    <property type="match status" value="1"/>
</dbReference>
<dbReference type="InterPro" id="IPR054491">
    <property type="entry name" value="MGH1-like_GH"/>
</dbReference>
<dbReference type="Pfam" id="PF22422">
    <property type="entry name" value="MGH1-like_GH"/>
    <property type="match status" value="2"/>
</dbReference>
<protein>
    <recommendedName>
        <fullName evidence="2">Mannosylglycerate hydrolase MGH1-like glycoside hydrolase domain-containing protein</fullName>
    </recommendedName>
</protein>
<dbReference type="STRING" id="1179773.BN6_46960"/>
<dbReference type="OrthoDB" id="9798687at2"/>
<feature type="domain" description="Mannosylglycerate hydrolase MGH1-like glycoside hydrolase" evidence="2">
    <location>
        <begin position="702"/>
        <end position="887"/>
    </location>
</feature>
<dbReference type="KEGG" id="sesp:BN6_46960"/>
<dbReference type="GO" id="GO:0004573">
    <property type="term" value="F:Glc3Man9GlcNAc2 oligosaccharide glucosidase activity"/>
    <property type="evidence" value="ECO:0007669"/>
    <property type="project" value="InterPro"/>
</dbReference>
<sequence length="905" mass="101452">MSGAAKRKRVKAERRRLEEADAGVPWRRWGPYLSDRQWGTVREGGSAADAWSSFTHDQARYRAYRWGEDGLAGVSDDRQRLCLALALWNGADPFLKERLFGLTNSEGNHGEDVKECYFHLDATPTASYLKMLYKYPQREFPYEELVSVNAARDRTEFEYELTDTGIFDDDRYFDVVVEYAKAGPDDVLMRVTAHNRGPDAARLHVLPTLWFRHTWSWAGESERPVLVAADGTVRAEGGGLGTRLLSVDPPAALLVTGNETDDERVFGSPNETPYVKDGIHRAVVHGDMSAVDPSGIGTKAAAVCVLDVPAGGSATVRVRLTDQTDTDQTDPDRNNAGQTDPDRKSAGRQGADPFADFDQVIAGRIAEADEFYADVLAGDLSDDERSVARKALAGMLWSRQYYAFDVERWLTERGADPLARSSSADHDWRHLVAEDVISMPDKWEYPWFAAWDLAFHAVALAVVDPATAKHQVELLLDRRYQHPNGQVPAYEWNFGDANPPLHAWAALFLYEYEKATRGEGDRAFLARVFPRLLREFDWWLNRKDVDGRNVFQGGFLGLDNIGVFDRSAPLPTGGHLDQADGTAWMALFCQSLTRMALELARDDPAYVDQAQSLLENFAWIAAATRHVGPDGVGLWDEEDGFFYDVLRRPDGSSVPLKVRSAVGLVPLAAATVVDGSVRERHPELVRGTVEFLDRHPAVTAALWRHGEQAHGTGPVLFALFDEERLRRILARMLDEEEFLSPHGIRSLSRWHREHPYVFTVDGQEHRVAYLPAESDNGMFGGNSNWRGPVWFPLNLMVVRGLLNLHEHFGDEFRVECPTGSDRWLTLREVAEEISARLVRLFLPGAEGRPAHGGDRRLRDDPHWRDLVLFHEYFHGDNGAGLGASHQTGWTGTVALLPLLFRGARR</sequence>
<dbReference type="BioCyc" id="SESP1179773:BN6_RS22725-MONOMER"/>
<evidence type="ECO:0000313" key="3">
    <source>
        <dbReference type="EMBL" id="CCH31975.1"/>
    </source>
</evidence>
<evidence type="ECO:0000313" key="4">
    <source>
        <dbReference type="Proteomes" id="UP000006281"/>
    </source>
</evidence>
<keyword evidence="4" id="KW-1185">Reference proteome</keyword>
<dbReference type="PATRIC" id="fig|1179773.3.peg.4705"/>
<dbReference type="HOGENOM" id="CLU_005386_0_1_11"/>
<name>K0JVU4_SACES</name>
<dbReference type="InterPro" id="IPR012341">
    <property type="entry name" value="6hp_glycosidase-like_sf"/>
</dbReference>
<feature type="domain" description="Mannosylglycerate hydrolase MGH1-like glycoside hydrolase" evidence="2">
    <location>
        <begin position="445"/>
        <end position="548"/>
    </location>
</feature>
<dbReference type="GO" id="GO:0009311">
    <property type="term" value="P:oligosaccharide metabolic process"/>
    <property type="evidence" value="ECO:0007669"/>
    <property type="project" value="InterPro"/>
</dbReference>
<dbReference type="EMBL" id="HE804045">
    <property type="protein sequence ID" value="CCH31975.1"/>
    <property type="molecule type" value="Genomic_DNA"/>
</dbReference>
<feature type="region of interest" description="Disordered" evidence="1">
    <location>
        <begin position="1"/>
        <end position="20"/>
    </location>
</feature>
<dbReference type="RefSeq" id="WP_015102087.1">
    <property type="nucleotide sequence ID" value="NC_019673.1"/>
</dbReference>
<dbReference type="eggNOG" id="COG3408">
    <property type="taxonomic scope" value="Bacteria"/>
</dbReference>
<dbReference type="Gene3D" id="1.50.10.10">
    <property type="match status" value="1"/>
</dbReference>
<dbReference type="InterPro" id="IPR004888">
    <property type="entry name" value="Glycoside_hydrolase_63"/>
</dbReference>
<dbReference type="PANTHER" id="PTHR10412">
    <property type="entry name" value="MANNOSYL-OLIGOSACCHARIDE GLUCOSIDASE"/>
    <property type="match status" value="1"/>
</dbReference>
<accession>K0JVU4</accession>
<feature type="compositionally biased region" description="Basic residues" evidence="1">
    <location>
        <begin position="1"/>
        <end position="14"/>
    </location>
</feature>
<proteinExistence type="predicted"/>
<dbReference type="Proteomes" id="UP000006281">
    <property type="component" value="Chromosome"/>
</dbReference>
<organism evidence="3 4">
    <name type="scientific">Saccharothrix espanaensis (strain ATCC 51144 / DSM 44229 / JCM 9112 / NBRC 15066 / NRRL 15764)</name>
    <dbReference type="NCBI Taxonomy" id="1179773"/>
    <lineage>
        <taxon>Bacteria</taxon>
        <taxon>Bacillati</taxon>
        <taxon>Actinomycetota</taxon>
        <taxon>Actinomycetes</taxon>
        <taxon>Pseudonocardiales</taxon>
        <taxon>Pseudonocardiaceae</taxon>
        <taxon>Saccharothrix</taxon>
    </lineage>
</organism>
<dbReference type="AlphaFoldDB" id="K0JVU4"/>